<reference evidence="3" key="1">
    <citation type="submission" date="2023-11" db="EMBL/GenBank/DDBJ databases">
        <authorList>
            <person name="De Vega J J."/>
            <person name="De Vega J J."/>
        </authorList>
    </citation>
    <scope>NUCLEOTIDE SEQUENCE</scope>
</reference>
<keyword evidence="4" id="KW-1185">Reference proteome</keyword>
<evidence type="ECO:0000256" key="1">
    <source>
        <dbReference type="SAM" id="MobiDB-lite"/>
    </source>
</evidence>
<gene>
    <name evidence="3" type="ORF">MYCIT1_LOCUS15779</name>
</gene>
<keyword evidence="2" id="KW-0732">Signal</keyword>
<feature type="compositionally biased region" description="Basic and acidic residues" evidence="1">
    <location>
        <begin position="90"/>
        <end position="106"/>
    </location>
</feature>
<evidence type="ECO:0000313" key="4">
    <source>
        <dbReference type="Proteomes" id="UP001295794"/>
    </source>
</evidence>
<dbReference type="EMBL" id="CAVNYO010000169">
    <property type="protein sequence ID" value="CAK5270960.1"/>
    <property type="molecule type" value="Genomic_DNA"/>
</dbReference>
<sequence>MISIWYFILLLSWYPRTKQSIQRILRIIGRYRPAMSGRRRRNTSRLVPNNRCGRYRKGAEIGRTETRKQSKHNEENTNQHANDTGAKASARPDRGRVQPENILKSDEEAGILRRPPCCCCSAGDLSADQESSEAVLPRNESLSDELSVSVSVRRRQRGRLERCTEAILEDALDVDARPGVEAVRRRVASRRRAARGRRQHRNRLCPPGTIFKNALDVGAGNRIEAVLGPVGGAGRSTLGHLQRCDLLTRR</sequence>
<organism evidence="3 4">
    <name type="scientific">Mycena citricolor</name>
    <dbReference type="NCBI Taxonomy" id="2018698"/>
    <lineage>
        <taxon>Eukaryota</taxon>
        <taxon>Fungi</taxon>
        <taxon>Dikarya</taxon>
        <taxon>Basidiomycota</taxon>
        <taxon>Agaricomycotina</taxon>
        <taxon>Agaricomycetes</taxon>
        <taxon>Agaricomycetidae</taxon>
        <taxon>Agaricales</taxon>
        <taxon>Marasmiineae</taxon>
        <taxon>Mycenaceae</taxon>
        <taxon>Mycena</taxon>
    </lineage>
</organism>
<feature type="compositionally biased region" description="Basic and acidic residues" evidence="1">
    <location>
        <begin position="57"/>
        <end position="77"/>
    </location>
</feature>
<dbReference type="Proteomes" id="UP001295794">
    <property type="component" value="Unassembled WGS sequence"/>
</dbReference>
<feature type="signal peptide" evidence="2">
    <location>
        <begin position="1"/>
        <end position="20"/>
    </location>
</feature>
<accession>A0AAD2H8V6</accession>
<protein>
    <submittedName>
        <fullName evidence="3">Uncharacterized protein</fullName>
    </submittedName>
</protein>
<dbReference type="AlphaFoldDB" id="A0AAD2H8V6"/>
<evidence type="ECO:0000313" key="3">
    <source>
        <dbReference type="EMBL" id="CAK5270960.1"/>
    </source>
</evidence>
<feature type="chain" id="PRO_5042126708" evidence="2">
    <location>
        <begin position="21"/>
        <end position="250"/>
    </location>
</feature>
<comment type="caution">
    <text evidence="3">The sequence shown here is derived from an EMBL/GenBank/DDBJ whole genome shotgun (WGS) entry which is preliminary data.</text>
</comment>
<name>A0AAD2H8V6_9AGAR</name>
<evidence type="ECO:0000256" key="2">
    <source>
        <dbReference type="SAM" id="SignalP"/>
    </source>
</evidence>
<proteinExistence type="predicted"/>
<feature type="region of interest" description="Disordered" evidence="1">
    <location>
        <begin position="57"/>
        <end position="106"/>
    </location>
</feature>